<dbReference type="EC" id="2.1.1.211" evidence="3 11"/>
<keyword evidence="6 11" id="KW-0489">Methyltransferase</keyword>
<evidence type="ECO:0000256" key="6">
    <source>
        <dbReference type="ARBA" id="ARBA00022603"/>
    </source>
</evidence>
<dbReference type="GO" id="GO:0005737">
    <property type="term" value="C:cytoplasm"/>
    <property type="evidence" value="ECO:0007669"/>
    <property type="project" value="UniProtKB-SubCell"/>
</dbReference>
<proteinExistence type="inferred from homology"/>
<evidence type="ECO:0000256" key="7">
    <source>
        <dbReference type="ARBA" id="ARBA00022679"/>
    </source>
</evidence>
<organism evidence="12 13">
    <name type="scientific">Microthyrium microscopicum</name>
    <dbReference type="NCBI Taxonomy" id="703497"/>
    <lineage>
        <taxon>Eukaryota</taxon>
        <taxon>Fungi</taxon>
        <taxon>Dikarya</taxon>
        <taxon>Ascomycota</taxon>
        <taxon>Pezizomycotina</taxon>
        <taxon>Dothideomycetes</taxon>
        <taxon>Dothideomycetes incertae sedis</taxon>
        <taxon>Microthyriales</taxon>
        <taxon>Microthyriaceae</taxon>
        <taxon>Microthyrium</taxon>
    </lineage>
</organism>
<accession>A0A6A6UBH7</accession>
<dbReference type="GO" id="GO:0141101">
    <property type="term" value="F:tRNA(Ser) (uridine(44)-2'-O-)-methyltransferase activity"/>
    <property type="evidence" value="ECO:0007669"/>
    <property type="project" value="UniProtKB-EC"/>
</dbReference>
<comment type="similarity">
    <text evidence="2 11">Belongs to the TRM44 family.</text>
</comment>
<comment type="catalytic activity">
    <reaction evidence="10 11">
        <text>uridine(44) in tRNA(Ser) + S-adenosyl-L-methionine = 2'-O-methyluridine(44) in tRNA(Ser) + S-adenosyl-L-homocysteine + H(+)</text>
        <dbReference type="Rhea" id="RHEA:43100"/>
        <dbReference type="Rhea" id="RHEA-COMP:10339"/>
        <dbReference type="Rhea" id="RHEA-COMP:10340"/>
        <dbReference type="ChEBI" id="CHEBI:15378"/>
        <dbReference type="ChEBI" id="CHEBI:57856"/>
        <dbReference type="ChEBI" id="CHEBI:59789"/>
        <dbReference type="ChEBI" id="CHEBI:65315"/>
        <dbReference type="ChEBI" id="CHEBI:74478"/>
        <dbReference type="EC" id="2.1.1.211"/>
    </reaction>
</comment>
<evidence type="ECO:0000256" key="8">
    <source>
        <dbReference type="ARBA" id="ARBA00022691"/>
    </source>
</evidence>
<feature type="non-terminal residue" evidence="12">
    <location>
        <position position="1"/>
    </location>
</feature>
<dbReference type="GO" id="GO:0030488">
    <property type="term" value="P:tRNA methylation"/>
    <property type="evidence" value="ECO:0007669"/>
    <property type="project" value="UniProtKB-UniRule"/>
</dbReference>
<evidence type="ECO:0000313" key="13">
    <source>
        <dbReference type="Proteomes" id="UP000799302"/>
    </source>
</evidence>
<dbReference type="PANTHER" id="PTHR21210:SF0">
    <property type="entry name" value="TRNA (URACIL-O(2)-)-METHYLTRANSFERASE-RELATED"/>
    <property type="match status" value="1"/>
</dbReference>
<keyword evidence="9 11" id="KW-0819">tRNA processing</keyword>
<dbReference type="AlphaFoldDB" id="A0A6A6UBH7"/>
<evidence type="ECO:0000256" key="2">
    <source>
        <dbReference type="ARBA" id="ARBA00009056"/>
    </source>
</evidence>
<name>A0A6A6UBH7_9PEZI</name>
<evidence type="ECO:0000256" key="9">
    <source>
        <dbReference type="ARBA" id="ARBA00022694"/>
    </source>
</evidence>
<comment type="function">
    <text evidence="11">Adenosyl-L-methionine (AdoMet)-dependent tRNA (uracil-O(2)-)-methyltransferase.</text>
</comment>
<dbReference type="Pfam" id="PF07757">
    <property type="entry name" value="AdoMet_MTase"/>
    <property type="match status" value="1"/>
</dbReference>
<dbReference type="InterPro" id="IPR011671">
    <property type="entry name" value="tRNA_uracil_MeTrfase"/>
</dbReference>
<keyword evidence="8 11" id="KW-0949">S-adenosyl-L-methionine</keyword>
<keyword evidence="13" id="KW-1185">Reference proteome</keyword>
<dbReference type="EMBL" id="MU004235">
    <property type="protein sequence ID" value="KAF2669300.1"/>
    <property type="molecule type" value="Genomic_DNA"/>
</dbReference>
<reference evidence="12" key="1">
    <citation type="journal article" date="2020" name="Stud. Mycol.">
        <title>101 Dothideomycetes genomes: a test case for predicting lifestyles and emergence of pathogens.</title>
        <authorList>
            <person name="Haridas S."/>
            <person name="Albert R."/>
            <person name="Binder M."/>
            <person name="Bloem J."/>
            <person name="Labutti K."/>
            <person name="Salamov A."/>
            <person name="Andreopoulos B."/>
            <person name="Baker S."/>
            <person name="Barry K."/>
            <person name="Bills G."/>
            <person name="Bluhm B."/>
            <person name="Cannon C."/>
            <person name="Castanera R."/>
            <person name="Culley D."/>
            <person name="Daum C."/>
            <person name="Ezra D."/>
            <person name="Gonzalez J."/>
            <person name="Henrissat B."/>
            <person name="Kuo A."/>
            <person name="Liang C."/>
            <person name="Lipzen A."/>
            <person name="Lutzoni F."/>
            <person name="Magnuson J."/>
            <person name="Mondo S."/>
            <person name="Nolan M."/>
            <person name="Ohm R."/>
            <person name="Pangilinan J."/>
            <person name="Park H.-J."/>
            <person name="Ramirez L."/>
            <person name="Alfaro M."/>
            <person name="Sun H."/>
            <person name="Tritt A."/>
            <person name="Yoshinaga Y."/>
            <person name="Zwiers L.-H."/>
            <person name="Turgeon B."/>
            <person name="Goodwin S."/>
            <person name="Spatafora J."/>
            <person name="Crous P."/>
            <person name="Grigoriev I."/>
        </authorList>
    </citation>
    <scope>NUCLEOTIDE SEQUENCE</scope>
    <source>
        <strain evidence="12">CBS 115976</strain>
    </source>
</reference>
<evidence type="ECO:0000256" key="3">
    <source>
        <dbReference type="ARBA" id="ARBA00012795"/>
    </source>
</evidence>
<evidence type="ECO:0000256" key="1">
    <source>
        <dbReference type="ARBA" id="ARBA00004496"/>
    </source>
</evidence>
<comment type="subcellular location">
    <subcellularLocation>
        <location evidence="1 11">Cytoplasm</location>
    </subcellularLocation>
</comment>
<dbReference type="PANTHER" id="PTHR21210">
    <property type="entry name" value="TRNA (URACIL-O(2)-)-METHYLTRANSFERASE-RELATED"/>
    <property type="match status" value="1"/>
</dbReference>
<evidence type="ECO:0000256" key="10">
    <source>
        <dbReference type="ARBA" id="ARBA00047957"/>
    </source>
</evidence>
<dbReference type="Proteomes" id="UP000799302">
    <property type="component" value="Unassembled WGS sequence"/>
</dbReference>
<protein>
    <recommendedName>
        <fullName evidence="4 11">tRNA (uracil-O(2)-)-methyltransferase</fullName>
        <ecNumber evidence="3 11">2.1.1.211</ecNumber>
    </recommendedName>
</protein>
<evidence type="ECO:0000256" key="11">
    <source>
        <dbReference type="RuleBase" id="RU368004"/>
    </source>
</evidence>
<evidence type="ECO:0000256" key="5">
    <source>
        <dbReference type="ARBA" id="ARBA00022490"/>
    </source>
</evidence>
<feature type="non-terminal residue" evidence="12">
    <location>
        <position position="482"/>
    </location>
</feature>
<dbReference type="OrthoDB" id="10047021at2759"/>
<keyword evidence="7 11" id="KW-0808">Transferase</keyword>
<gene>
    <name evidence="12" type="ORF">BT63DRAFT_363111</name>
</gene>
<keyword evidence="5 11" id="KW-0963">Cytoplasm</keyword>
<sequence length="482" mass="54319">GELWQSVLLTPCSFPPRFFNQVMENLLRNPNVTSSLLFRADILYDSEKDPENDLVDDVLEERGLVKHLKQELKPRPGTTFDGYTKQRAVVRKLVPRNPNLDPELVQTVWNLKKSAGEDEVEEEKNLVVYIPHADDPDSIPFYHPKVQSLAFLHSFTPETQSGTLSLHYRLFGSQNVDMSTQKEEPSSLTESLSKLPLPQRLERIALNLLRTVHKHATGQQAGYKKRVHHDLLVDQATFQDTYTRLKKKYAKGLLETWAEVTDPKKHVFEDLGIAAFLIEIWRGMYGDQNKKGASQNVFPGFVDIGCGNGVLVHILLSEGYEGWGFDVRRRKSWAVFPEFVQDKLKDFVLIPEILRSAVPQDQDRAILDFLETGGTHDGIFPAGTFIISNHADQLTPWTPLLAYVSNCPFIAIPCCSHALNGKLSRFYDTLPEKSDNHKASSNNVPSAYAGFTAHVVKLAAELGYGVESEVLRIPSTRNLSIV</sequence>
<evidence type="ECO:0000256" key="4">
    <source>
        <dbReference type="ARBA" id="ARBA00017788"/>
    </source>
</evidence>
<evidence type="ECO:0000313" key="12">
    <source>
        <dbReference type="EMBL" id="KAF2669300.1"/>
    </source>
</evidence>